<comment type="cofactor">
    <cofactor evidence="1">
        <name>Mn(2+)</name>
        <dbReference type="ChEBI" id="CHEBI:29035"/>
    </cofactor>
</comment>
<gene>
    <name evidence="8" type="ORF">E3T50_07795</name>
</gene>
<evidence type="ECO:0000313" key="8">
    <source>
        <dbReference type="EMBL" id="TFD71449.1"/>
    </source>
</evidence>
<reference evidence="8 9" key="1">
    <citation type="submission" date="2019-03" db="EMBL/GenBank/DDBJ databases">
        <title>Genomics of glacier-inhabiting Cryobacterium strains.</title>
        <authorList>
            <person name="Liu Q."/>
            <person name="Xin Y.-H."/>
        </authorList>
    </citation>
    <scope>NUCLEOTIDE SEQUENCE [LARGE SCALE GENOMIC DNA]</scope>
    <source>
        <strain evidence="8 9">Hz16</strain>
    </source>
</reference>
<evidence type="ECO:0000256" key="5">
    <source>
        <dbReference type="ARBA" id="ARBA00022842"/>
    </source>
</evidence>
<evidence type="ECO:0000256" key="1">
    <source>
        <dbReference type="ARBA" id="ARBA00001936"/>
    </source>
</evidence>
<keyword evidence="4 8" id="KW-0378">Hydrolase</keyword>
<evidence type="ECO:0000313" key="9">
    <source>
        <dbReference type="Proteomes" id="UP000297983"/>
    </source>
</evidence>
<keyword evidence="6" id="KW-0464">Manganese</keyword>
<dbReference type="PROSITE" id="PS51462">
    <property type="entry name" value="NUDIX"/>
    <property type="match status" value="1"/>
</dbReference>
<evidence type="ECO:0000256" key="3">
    <source>
        <dbReference type="ARBA" id="ARBA00022723"/>
    </source>
</evidence>
<dbReference type="GO" id="GO:0016818">
    <property type="term" value="F:hydrolase activity, acting on acid anhydrides, in phosphorus-containing anhydrides"/>
    <property type="evidence" value="ECO:0007669"/>
    <property type="project" value="InterPro"/>
</dbReference>
<evidence type="ECO:0000256" key="6">
    <source>
        <dbReference type="ARBA" id="ARBA00023211"/>
    </source>
</evidence>
<proteinExistence type="predicted"/>
<dbReference type="CDD" id="cd18870">
    <property type="entry name" value="NUDIX_AcylCoAdiphos_Nudt19"/>
    <property type="match status" value="1"/>
</dbReference>
<protein>
    <submittedName>
        <fullName evidence="8">NUDIX hydrolase</fullName>
    </submittedName>
</protein>
<organism evidence="8 9">
    <name type="scientific">Cryobacterium gelidum</name>
    <dbReference type="NCBI Taxonomy" id="1259164"/>
    <lineage>
        <taxon>Bacteria</taxon>
        <taxon>Bacillati</taxon>
        <taxon>Actinomycetota</taxon>
        <taxon>Actinomycetes</taxon>
        <taxon>Micrococcales</taxon>
        <taxon>Microbacteriaceae</taxon>
        <taxon>Cryobacterium</taxon>
    </lineage>
</organism>
<evidence type="ECO:0000259" key="7">
    <source>
        <dbReference type="PROSITE" id="PS51462"/>
    </source>
</evidence>
<comment type="caution">
    <text evidence="8">The sequence shown here is derived from an EMBL/GenBank/DDBJ whole genome shotgun (WGS) entry which is preliminary data.</text>
</comment>
<dbReference type="GO" id="GO:0046872">
    <property type="term" value="F:metal ion binding"/>
    <property type="evidence" value="ECO:0007669"/>
    <property type="project" value="UniProtKB-KW"/>
</dbReference>
<dbReference type="InterPro" id="IPR000086">
    <property type="entry name" value="NUDIX_hydrolase_dom"/>
</dbReference>
<dbReference type="Pfam" id="PF00293">
    <property type="entry name" value="NUDIX"/>
    <property type="match status" value="2"/>
</dbReference>
<dbReference type="InterPro" id="IPR039121">
    <property type="entry name" value="NUDT19"/>
</dbReference>
<sequence>MSRETEVAPAPIGDAATVVLLRDSVDGPEVLLLERPRHRGSFAGAWVFPGGGVDPGDRLPTDAAVPAGDAGAPLEVAVTAAAAARDDVVDQLAARRAAVREVREETGLAVAPDALVATALWVPPRSAPKRLRTWFYLTAAPHGPIVLAEDELIDYAWLRPEAALERHASASLTLVAPTWVTLHGMQGHGSVAEIMAVARQRGVTHYKTRLGASERGPVLFWAGDVAYDDDALAERAGGRHRLEIGQVPWVYSTSGLS</sequence>
<keyword evidence="3" id="KW-0479">Metal-binding</keyword>
<dbReference type="SUPFAM" id="SSF55811">
    <property type="entry name" value="Nudix"/>
    <property type="match status" value="1"/>
</dbReference>
<evidence type="ECO:0000256" key="2">
    <source>
        <dbReference type="ARBA" id="ARBA00001946"/>
    </source>
</evidence>
<dbReference type="PANTHER" id="PTHR12318">
    <property type="entry name" value="TESTOSTERONE-REGULATED PROTEIN RP2"/>
    <property type="match status" value="1"/>
</dbReference>
<keyword evidence="5" id="KW-0460">Magnesium</keyword>
<dbReference type="InterPro" id="IPR015797">
    <property type="entry name" value="NUDIX_hydrolase-like_dom_sf"/>
</dbReference>
<keyword evidence="9" id="KW-1185">Reference proteome</keyword>
<comment type="cofactor">
    <cofactor evidence="2">
        <name>Mg(2+)</name>
        <dbReference type="ChEBI" id="CHEBI:18420"/>
    </cofactor>
</comment>
<name>A0A4R9AYB1_9MICO</name>
<dbReference type="Gene3D" id="3.90.79.10">
    <property type="entry name" value="Nucleoside Triphosphate Pyrophosphohydrolase"/>
    <property type="match status" value="2"/>
</dbReference>
<accession>A0A4R9AYB1</accession>
<feature type="domain" description="Nudix hydrolase" evidence="7">
    <location>
        <begin position="11"/>
        <end position="181"/>
    </location>
</feature>
<dbReference type="AlphaFoldDB" id="A0A4R9AYB1"/>
<dbReference type="RefSeq" id="WP_134551313.1">
    <property type="nucleotide sequence ID" value="NZ_SOHL01000013.1"/>
</dbReference>
<dbReference type="PANTHER" id="PTHR12318:SF0">
    <property type="entry name" value="ACYL-COENZYME A DIPHOSPHATASE NUDT19"/>
    <property type="match status" value="1"/>
</dbReference>
<dbReference type="Proteomes" id="UP000297983">
    <property type="component" value="Unassembled WGS sequence"/>
</dbReference>
<dbReference type="EMBL" id="SOHL01000013">
    <property type="protein sequence ID" value="TFD71449.1"/>
    <property type="molecule type" value="Genomic_DNA"/>
</dbReference>
<evidence type="ECO:0000256" key="4">
    <source>
        <dbReference type="ARBA" id="ARBA00022801"/>
    </source>
</evidence>